<feature type="compositionally biased region" description="Acidic residues" evidence="1">
    <location>
        <begin position="177"/>
        <end position="186"/>
    </location>
</feature>
<accession>A0A392P3J7</accession>
<name>A0A392P3J7_9FABA</name>
<evidence type="ECO:0000313" key="2">
    <source>
        <dbReference type="EMBL" id="MCI05989.1"/>
    </source>
</evidence>
<sequence length="186" mass="21305">MIKEIGEQIIPRVDVWVSARVGKDGEIDNENVQSVKDKCDKLKQSLTEEEEQDLGPTDTLFKALDLPEYSGRVRTYGKGVSKKGLYLPRSNSTQAQVNNLYAITGALTKKVENYNEIKAKLEWLEKLQANEITERQQLEKMAERQQPKKMAERQQPEELLERPQPNETQQSAKDSYNPDDIDSIPK</sequence>
<feature type="non-terminal residue" evidence="2">
    <location>
        <position position="186"/>
    </location>
</feature>
<dbReference type="AlphaFoldDB" id="A0A392P3J7"/>
<protein>
    <submittedName>
        <fullName evidence="2">Uncharacterized protein</fullName>
    </submittedName>
</protein>
<keyword evidence="3" id="KW-1185">Reference proteome</keyword>
<proteinExistence type="predicted"/>
<evidence type="ECO:0000313" key="3">
    <source>
        <dbReference type="Proteomes" id="UP000265520"/>
    </source>
</evidence>
<feature type="compositionally biased region" description="Basic and acidic residues" evidence="1">
    <location>
        <begin position="137"/>
        <end position="161"/>
    </location>
</feature>
<feature type="compositionally biased region" description="Polar residues" evidence="1">
    <location>
        <begin position="165"/>
        <end position="174"/>
    </location>
</feature>
<dbReference type="EMBL" id="LXQA010060370">
    <property type="protein sequence ID" value="MCI05989.1"/>
    <property type="molecule type" value="Genomic_DNA"/>
</dbReference>
<organism evidence="2 3">
    <name type="scientific">Trifolium medium</name>
    <dbReference type="NCBI Taxonomy" id="97028"/>
    <lineage>
        <taxon>Eukaryota</taxon>
        <taxon>Viridiplantae</taxon>
        <taxon>Streptophyta</taxon>
        <taxon>Embryophyta</taxon>
        <taxon>Tracheophyta</taxon>
        <taxon>Spermatophyta</taxon>
        <taxon>Magnoliopsida</taxon>
        <taxon>eudicotyledons</taxon>
        <taxon>Gunneridae</taxon>
        <taxon>Pentapetalae</taxon>
        <taxon>rosids</taxon>
        <taxon>fabids</taxon>
        <taxon>Fabales</taxon>
        <taxon>Fabaceae</taxon>
        <taxon>Papilionoideae</taxon>
        <taxon>50 kb inversion clade</taxon>
        <taxon>NPAAA clade</taxon>
        <taxon>Hologalegina</taxon>
        <taxon>IRL clade</taxon>
        <taxon>Trifolieae</taxon>
        <taxon>Trifolium</taxon>
    </lineage>
</organism>
<comment type="caution">
    <text evidence="2">The sequence shown here is derived from an EMBL/GenBank/DDBJ whole genome shotgun (WGS) entry which is preliminary data.</text>
</comment>
<dbReference type="Proteomes" id="UP000265520">
    <property type="component" value="Unassembled WGS sequence"/>
</dbReference>
<evidence type="ECO:0000256" key="1">
    <source>
        <dbReference type="SAM" id="MobiDB-lite"/>
    </source>
</evidence>
<feature type="region of interest" description="Disordered" evidence="1">
    <location>
        <begin position="137"/>
        <end position="186"/>
    </location>
</feature>
<reference evidence="2 3" key="1">
    <citation type="journal article" date="2018" name="Front. Plant Sci.">
        <title>Red Clover (Trifolium pratense) and Zigzag Clover (T. medium) - A Picture of Genomic Similarities and Differences.</title>
        <authorList>
            <person name="Dluhosova J."/>
            <person name="Istvanek J."/>
            <person name="Nedelnik J."/>
            <person name="Repkova J."/>
        </authorList>
    </citation>
    <scope>NUCLEOTIDE SEQUENCE [LARGE SCALE GENOMIC DNA]</scope>
    <source>
        <strain evidence="3">cv. 10/8</strain>
        <tissue evidence="2">Leaf</tissue>
    </source>
</reference>